<evidence type="ECO:0000259" key="5">
    <source>
        <dbReference type="Pfam" id="PF00384"/>
    </source>
</evidence>
<dbReference type="Proteomes" id="UP001501237">
    <property type="component" value="Unassembled WGS sequence"/>
</dbReference>
<accession>A0ABP6PXD6</accession>
<evidence type="ECO:0000256" key="3">
    <source>
        <dbReference type="ARBA" id="ARBA00023014"/>
    </source>
</evidence>
<dbReference type="EMBL" id="BAAAUV010000001">
    <property type="protein sequence ID" value="GAA3191769.1"/>
    <property type="molecule type" value="Genomic_DNA"/>
</dbReference>
<dbReference type="PANTHER" id="PTHR43105">
    <property type="entry name" value="RESPIRATORY NITRATE REDUCTASE"/>
    <property type="match status" value="1"/>
</dbReference>
<gene>
    <name evidence="6" type="ORF">GCM10010468_00270</name>
</gene>
<dbReference type="InterPro" id="IPR006656">
    <property type="entry name" value="Mopterin_OxRdtase"/>
</dbReference>
<evidence type="ECO:0000256" key="4">
    <source>
        <dbReference type="SAM" id="MobiDB-lite"/>
    </source>
</evidence>
<evidence type="ECO:0000313" key="6">
    <source>
        <dbReference type="EMBL" id="GAA3191769.1"/>
    </source>
</evidence>
<evidence type="ECO:0000313" key="7">
    <source>
        <dbReference type="Proteomes" id="UP001501237"/>
    </source>
</evidence>
<evidence type="ECO:0000256" key="2">
    <source>
        <dbReference type="ARBA" id="ARBA00023004"/>
    </source>
</evidence>
<dbReference type="SUPFAM" id="SSF50692">
    <property type="entry name" value="ADC-like"/>
    <property type="match status" value="1"/>
</dbReference>
<feature type="domain" description="Molybdopterin oxidoreductase" evidence="5">
    <location>
        <begin position="22"/>
        <end position="334"/>
    </location>
</feature>
<keyword evidence="3" id="KW-0411">Iron-sulfur</keyword>
<dbReference type="Gene3D" id="3.40.228.10">
    <property type="entry name" value="Dimethylsulfoxide Reductase, domain 2"/>
    <property type="match status" value="1"/>
</dbReference>
<keyword evidence="7" id="KW-1185">Reference proteome</keyword>
<dbReference type="Pfam" id="PF00384">
    <property type="entry name" value="Molybdopterin"/>
    <property type="match status" value="1"/>
</dbReference>
<reference evidence="7" key="1">
    <citation type="journal article" date="2019" name="Int. J. Syst. Evol. Microbiol.">
        <title>The Global Catalogue of Microorganisms (GCM) 10K type strain sequencing project: providing services to taxonomists for standard genome sequencing and annotation.</title>
        <authorList>
            <consortium name="The Broad Institute Genomics Platform"/>
            <consortium name="The Broad Institute Genome Sequencing Center for Infectious Disease"/>
            <person name="Wu L."/>
            <person name="Ma J."/>
        </authorList>
    </citation>
    <scope>NUCLEOTIDE SEQUENCE [LARGE SCALE GENOMIC DNA]</scope>
    <source>
        <strain evidence="7">JCM 9377</strain>
    </source>
</reference>
<feature type="region of interest" description="Disordered" evidence="4">
    <location>
        <begin position="1"/>
        <end position="23"/>
    </location>
</feature>
<sequence length="477" mass="49761">MSEAGRKVAPGVTSGAFPPPVTEPLMRPHLGAPLERVGWGTALDAVARRLGALRESAAVFTGTPATPELDHQHAKFAALVLGLAPRRPSAVSRAFGLDRGLPGPLSDLTAAGTVFVAGGEPGAVVRGGLESAHGALIVADPRRTPLARAADLHLQLTPDTDVALANGLLQLVVEDGLADEEYIAERTSGFDRVREQARGYWTARVERITGVPEASLREAVRLLAGGTRTVMLSTHENDDQVTAFVNLALALGLPGVAGSGFGRVAGERPPAWSPRMLGADGGPRGLLLFAADPVGAASGAAALETRLSELELLVVADSVLSETALRADIVLPVADEAAELRVLAELARRLGAPGAWSGTPAEVFAELAGDEARPFLDRFATGDGRALFAPVQHRGPDEHIDSEYPLHLTSDPGLPRAAVELHPVLAGRLNVGSGGRVRVVSRHGSRVGEARFSDVLREDTVCLPDDVHGRAARVEPA</sequence>
<dbReference type="InterPro" id="IPR009010">
    <property type="entry name" value="Asp_de-COase-like_dom_sf"/>
</dbReference>
<organism evidence="6 7">
    <name type="scientific">Actinocorallia longicatena</name>
    <dbReference type="NCBI Taxonomy" id="111803"/>
    <lineage>
        <taxon>Bacteria</taxon>
        <taxon>Bacillati</taxon>
        <taxon>Actinomycetota</taxon>
        <taxon>Actinomycetes</taxon>
        <taxon>Streptosporangiales</taxon>
        <taxon>Thermomonosporaceae</taxon>
        <taxon>Actinocorallia</taxon>
    </lineage>
</organism>
<proteinExistence type="predicted"/>
<evidence type="ECO:0000256" key="1">
    <source>
        <dbReference type="ARBA" id="ARBA00022723"/>
    </source>
</evidence>
<dbReference type="PANTHER" id="PTHR43105:SF10">
    <property type="entry name" value="NADH-QUINONE OXIDOREDUCTASE SUBUNIT G"/>
    <property type="match status" value="1"/>
</dbReference>
<keyword evidence="1" id="KW-0479">Metal-binding</keyword>
<comment type="caution">
    <text evidence="6">The sequence shown here is derived from an EMBL/GenBank/DDBJ whole genome shotgun (WGS) entry which is preliminary data.</text>
</comment>
<protein>
    <submittedName>
        <fullName evidence="6">Molybdopterin oxidoreductase family protein</fullName>
    </submittedName>
</protein>
<dbReference type="InterPro" id="IPR050123">
    <property type="entry name" value="Prok_molybdopt-oxidoreductase"/>
</dbReference>
<dbReference type="Gene3D" id="3.40.50.740">
    <property type="match status" value="2"/>
</dbReference>
<keyword evidence="2" id="KW-0408">Iron</keyword>
<dbReference type="Gene3D" id="2.40.40.20">
    <property type="match status" value="1"/>
</dbReference>
<name>A0ABP6PXD6_9ACTN</name>
<dbReference type="SUPFAM" id="SSF53706">
    <property type="entry name" value="Formate dehydrogenase/DMSO reductase, domains 1-3"/>
    <property type="match status" value="1"/>
</dbReference>